<dbReference type="EMBL" id="QUWK01000009">
    <property type="protein sequence ID" value="RFU94473.1"/>
    <property type="molecule type" value="Genomic_DNA"/>
</dbReference>
<dbReference type="Proteomes" id="UP000264002">
    <property type="component" value="Unassembled WGS sequence"/>
</dbReference>
<organism evidence="1 2">
    <name type="scientific">Sphaerochaeta halotolerans</name>
    <dbReference type="NCBI Taxonomy" id="2293840"/>
    <lineage>
        <taxon>Bacteria</taxon>
        <taxon>Pseudomonadati</taxon>
        <taxon>Spirochaetota</taxon>
        <taxon>Spirochaetia</taxon>
        <taxon>Spirochaetales</taxon>
        <taxon>Sphaerochaetaceae</taxon>
        <taxon>Sphaerochaeta</taxon>
    </lineage>
</organism>
<protein>
    <submittedName>
        <fullName evidence="1">Uncharacterized protein</fullName>
    </submittedName>
</protein>
<gene>
    <name evidence="1" type="ORF">DYP60_09755</name>
</gene>
<evidence type="ECO:0000313" key="1">
    <source>
        <dbReference type="EMBL" id="RFU94473.1"/>
    </source>
</evidence>
<keyword evidence="2" id="KW-1185">Reference proteome</keyword>
<reference evidence="1 2" key="2">
    <citation type="submission" date="2018-09" db="EMBL/GenBank/DDBJ databases">
        <title>Genome of Sphaerochaeta halotolerans strain 4-11.</title>
        <authorList>
            <person name="Nazina T.N."/>
            <person name="Sokolova D.S."/>
        </authorList>
    </citation>
    <scope>NUCLEOTIDE SEQUENCE [LARGE SCALE GENOMIC DNA]</scope>
    <source>
        <strain evidence="1 2">4-11</strain>
    </source>
</reference>
<evidence type="ECO:0000313" key="2">
    <source>
        <dbReference type="Proteomes" id="UP000264002"/>
    </source>
</evidence>
<comment type="caution">
    <text evidence="1">The sequence shown here is derived from an EMBL/GenBank/DDBJ whole genome shotgun (WGS) entry which is preliminary data.</text>
</comment>
<proteinExistence type="predicted"/>
<name>A0A372MGB1_9SPIR</name>
<dbReference type="AlphaFoldDB" id="A0A372MGB1"/>
<sequence>MIPRVYYGEIILPSICSIVGIMNRVRGFFIWCIQGWSIMRIWKEVGPLQAFSPPMMGIEVLEHLIFSEEGNVFYLIGNTSRAYSQYLPCNPFICTFGIAPVFPVLPGTYVPAWQRLPCAILFP</sequence>
<accession>A0A372MGB1</accession>
<reference evidence="2" key="1">
    <citation type="submission" date="2018-08" db="EMBL/GenBank/DDBJ databases">
        <authorList>
            <person name="Grouzdev D.S."/>
            <person name="Krutkina M.S."/>
        </authorList>
    </citation>
    <scope>NUCLEOTIDE SEQUENCE [LARGE SCALE GENOMIC DNA]</scope>
    <source>
        <strain evidence="2">4-11</strain>
    </source>
</reference>